<reference evidence="6" key="2">
    <citation type="submission" date="2025-08" db="UniProtKB">
        <authorList>
            <consortium name="RefSeq"/>
        </authorList>
    </citation>
    <scope>IDENTIFICATION</scope>
    <source>
        <tissue evidence="6">Leaf</tissue>
    </source>
</reference>
<evidence type="ECO:0000313" key="6">
    <source>
        <dbReference type="RefSeq" id="XP_021858925.1"/>
    </source>
</evidence>
<dbReference type="InterPro" id="IPR000782">
    <property type="entry name" value="FAS1_domain"/>
</dbReference>
<keyword evidence="5" id="KW-1185">Reference proteome</keyword>
<dbReference type="Gene3D" id="2.30.180.10">
    <property type="entry name" value="FAS1 domain"/>
    <property type="match status" value="1"/>
</dbReference>
<dbReference type="InterPro" id="IPR036378">
    <property type="entry name" value="FAS1_dom_sf"/>
</dbReference>
<evidence type="ECO:0000256" key="2">
    <source>
        <dbReference type="SAM" id="MobiDB-lite"/>
    </source>
</evidence>
<dbReference type="PANTHER" id="PTHR33985">
    <property type="entry name" value="OS02G0491300 PROTEIN-RELATED"/>
    <property type="match status" value="1"/>
</dbReference>
<organism evidence="5 6">
    <name type="scientific">Spinacia oleracea</name>
    <name type="common">Spinach</name>
    <dbReference type="NCBI Taxonomy" id="3562"/>
    <lineage>
        <taxon>Eukaryota</taxon>
        <taxon>Viridiplantae</taxon>
        <taxon>Streptophyta</taxon>
        <taxon>Embryophyta</taxon>
        <taxon>Tracheophyta</taxon>
        <taxon>Spermatophyta</taxon>
        <taxon>Magnoliopsida</taxon>
        <taxon>eudicotyledons</taxon>
        <taxon>Gunneridae</taxon>
        <taxon>Pentapetalae</taxon>
        <taxon>Caryophyllales</taxon>
        <taxon>Chenopodiaceae</taxon>
        <taxon>Chenopodioideae</taxon>
        <taxon>Anserineae</taxon>
        <taxon>Spinacia</taxon>
    </lineage>
</organism>
<dbReference type="AlphaFoldDB" id="A0A9R0K575"/>
<proteinExistence type="inferred from homology"/>
<dbReference type="GeneID" id="110798092"/>
<name>A0A9R0K575_SPIOL</name>
<dbReference type="Pfam" id="PF02469">
    <property type="entry name" value="Fasciclin"/>
    <property type="match status" value="1"/>
</dbReference>
<feature type="signal peptide" evidence="3">
    <location>
        <begin position="1"/>
        <end position="23"/>
    </location>
</feature>
<feature type="compositionally biased region" description="Polar residues" evidence="2">
    <location>
        <begin position="392"/>
        <end position="401"/>
    </location>
</feature>
<dbReference type="OrthoDB" id="765989at2759"/>
<gene>
    <name evidence="6" type="primary">LOC110798092</name>
</gene>
<dbReference type="Proteomes" id="UP000813463">
    <property type="component" value="Chromosome 2"/>
</dbReference>
<dbReference type="KEGG" id="soe:110798092"/>
<dbReference type="PROSITE" id="PS50213">
    <property type="entry name" value="FAS1"/>
    <property type="match status" value="1"/>
</dbReference>
<reference evidence="5" key="1">
    <citation type="journal article" date="2021" name="Nat. Commun.">
        <title>Genomic analyses provide insights into spinach domestication and the genetic basis of agronomic traits.</title>
        <authorList>
            <person name="Cai X."/>
            <person name="Sun X."/>
            <person name="Xu C."/>
            <person name="Sun H."/>
            <person name="Wang X."/>
            <person name="Ge C."/>
            <person name="Zhang Z."/>
            <person name="Wang Q."/>
            <person name="Fei Z."/>
            <person name="Jiao C."/>
            <person name="Wang Q."/>
        </authorList>
    </citation>
    <scope>NUCLEOTIDE SEQUENCE [LARGE SCALE GENOMIC DNA]</scope>
    <source>
        <strain evidence="5">cv. Varoflay</strain>
    </source>
</reference>
<protein>
    <submittedName>
        <fullName evidence="6">Fasciclin-like arabinogalactan protein 21</fullName>
    </submittedName>
</protein>
<dbReference type="SUPFAM" id="SSF82153">
    <property type="entry name" value="FAS1 domain"/>
    <property type="match status" value="1"/>
</dbReference>
<evidence type="ECO:0000256" key="3">
    <source>
        <dbReference type="SAM" id="SignalP"/>
    </source>
</evidence>
<evidence type="ECO:0000259" key="4">
    <source>
        <dbReference type="PROSITE" id="PS50213"/>
    </source>
</evidence>
<evidence type="ECO:0000256" key="1">
    <source>
        <dbReference type="ARBA" id="ARBA00007843"/>
    </source>
</evidence>
<feature type="domain" description="FAS1" evidence="4">
    <location>
        <begin position="59"/>
        <end position="200"/>
    </location>
</feature>
<dbReference type="InterPro" id="IPR052806">
    <property type="entry name" value="Fasciclin-like_AGP"/>
</dbReference>
<dbReference type="RefSeq" id="XP_021858925.1">
    <property type="nucleotide sequence ID" value="XM_022003233.2"/>
</dbReference>
<accession>A0A9R0K575</accession>
<dbReference type="PANTHER" id="PTHR33985:SF2">
    <property type="entry name" value="EXPRESSED PROTEIN"/>
    <property type="match status" value="1"/>
</dbReference>
<sequence length="423" mass="45417">MASLFQGVIFFFAIFTFVSLVSAIEPTFSTFTLSPSPPSPSPSSTTTTTPPPSSLPFSSSEVLNQPQFLSPLSTITKVLGELGFHELAMASHSLSLSSASHLPWFGPVTIFAPVDSSVRTCPSCSLTLLLQEHTVSGLFSIDYLSRLIFGTKIETVLPGRCLTVTSSANASAIFIGGAQITQPELFVSDHVIIHGLQGFISHVSPYSCSMDKLTSLALPHPNPAVALNRMMLAEAMIRLRVSGYSVLAIAIRVKYAELVTLHNMTIFAVDDSSIFHGGHAYVHSVRFHIIPNRMLKLADLESLPASTVLPTLALGENLIITTAGGGGALSPMRINYVEIKYPNLIYNQKLVVHGLASPFPHLRQSMMAVNTGRSGFYSSTSDEVGSDERASSPGNVRQTTEPAVPSPVMKSMVEMIDDVHQGL</sequence>
<comment type="similarity">
    <text evidence="1">Belongs to the fasciclin-like AGP family.</text>
</comment>
<feature type="region of interest" description="Disordered" evidence="2">
    <location>
        <begin position="378"/>
        <end position="404"/>
    </location>
</feature>
<keyword evidence="3" id="KW-0732">Signal</keyword>
<evidence type="ECO:0000313" key="5">
    <source>
        <dbReference type="Proteomes" id="UP000813463"/>
    </source>
</evidence>
<feature type="chain" id="PRO_5040143615" evidence="3">
    <location>
        <begin position="24"/>
        <end position="423"/>
    </location>
</feature>
<feature type="region of interest" description="Disordered" evidence="2">
    <location>
        <begin position="31"/>
        <end position="56"/>
    </location>
</feature>